<dbReference type="AlphaFoldDB" id="A0A0K2U0I3"/>
<proteinExistence type="predicted"/>
<organism evidence="1">
    <name type="scientific">Lepeophtheirus salmonis</name>
    <name type="common">Salmon louse</name>
    <name type="synonym">Caligus salmonis</name>
    <dbReference type="NCBI Taxonomy" id="72036"/>
    <lineage>
        <taxon>Eukaryota</taxon>
        <taxon>Metazoa</taxon>
        <taxon>Ecdysozoa</taxon>
        <taxon>Arthropoda</taxon>
        <taxon>Crustacea</taxon>
        <taxon>Multicrustacea</taxon>
        <taxon>Hexanauplia</taxon>
        <taxon>Copepoda</taxon>
        <taxon>Siphonostomatoida</taxon>
        <taxon>Caligidae</taxon>
        <taxon>Lepeophtheirus</taxon>
    </lineage>
</organism>
<protein>
    <submittedName>
        <fullName evidence="1">Uncharacterized protein</fullName>
    </submittedName>
</protein>
<evidence type="ECO:0000313" key="1">
    <source>
        <dbReference type="EMBL" id="CDW31437.1"/>
    </source>
</evidence>
<sequence>MPSRKLSIPFSVFKRKVFPFRHSRGNAIKDIIIREWAKIEWKKSVRHVGVFALVSKNTWE</sequence>
<name>A0A0K2U0I3_LEPSM</name>
<dbReference type="EMBL" id="HACA01014076">
    <property type="protein sequence ID" value="CDW31437.1"/>
    <property type="molecule type" value="Transcribed_RNA"/>
</dbReference>
<accession>A0A0K2U0I3</accession>
<reference evidence="1" key="1">
    <citation type="submission" date="2014-05" db="EMBL/GenBank/DDBJ databases">
        <authorList>
            <person name="Chronopoulou M."/>
        </authorList>
    </citation>
    <scope>NUCLEOTIDE SEQUENCE</scope>
    <source>
        <tissue evidence="1">Whole organism</tissue>
    </source>
</reference>